<evidence type="ECO:0000256" key="10">
    <source>
        <dbReference type="RuleBase" id="RU003355"/>
    </source>
</evidence>
<evidence type="ECO:0000256" key="11">
    <source>
        <dbReference type="SAM" id="SignalP"/>
    </source>
</evidence>
<feature type="signal peptide" evidence="11">
    <location>
        <begin position="1"/>
        <end position="30"/>
    </location>
</feature>
<dbReference type="PROSITE" id="PS51892">
    <property type="entry name" value="SUBTILASE"/>
    <property type="match status" value="1"/>
</dbReference>
<dbReference type="SUPFAM" id="SSF52743">
    <property type="entry name" value="Subtilisin-like"/>
    <property type="match status" value="1"/>
</dbReference>
<dbReference type="EC" id="3.4.21.-" evidence="13"/>
<keyword evidence="4 9" id="KW-0645">Protease</keyword>
<name>A0A1R4IJ92_9MICC</name>
<dbReference type="InterPro" id="IPR022398">
    <property type="entry name" value="Peptidase_S8_His-AS"/>
</dbReference>
<dbReference type="PANTHER" id="PTHR43806:SF11">
    <property type="entry name" value="CEREVISIN-RELATED"/>
    <property type="match status" value="1"/>
</dbReference>
<evidence type="ECO:0000256" key="9">
    <source>
        <dbReference type="PROSITE-ProRule" id="PRU01240"/>
    </source>
</evidence>
<dbReference type="GO" id="GO:0004252">
    <property type="term" value="F:serine-type endopeptidase activity"/>
    <property type="evidence" value="ECO:0007669"/>
    <property type="project" value="UniProtKB-UniRule"/>
</dbReference>
<dbReference type="AlphaFoldDB" id="A0A1R4IJ92"/>
<feature type="active site" description="Charge relay system" evidence="9">
    <location>
        <position position="196"/>
    </location>
</feature>
<comment type="similarity">
    <text evidence="2 9 10">Belongs to the peptidase S8 family.</text>
</comment>
<evidence type="ECO:0000256" key="1">
    <source>
        <dbReference type="ARBA" id="ARBA00004613"/>
    </source>
</evidence>
<evidence type="ECO:0000313" key="13">
    <source>
        <dbReference type="EMBL" id="SJN19443.1"/>
    </source>
</evidence>
<dbReference type="PROSITE" id="PS00137">
    <property type="entry name" value="SUBTILASE_HIS"/>
    <property type="match status" value="1"/>
</dbReference>
<keyword evidence="3" id="KW-0964">Secreted</keyword>
<dbReference type="EMBL" id="FUKP01000015">
    <property type="protein sequence ID" value="SJN19443.1"/>
    <property type="molecule type" value="Genomic_DNA"/>
</dbReference>
<organism evidence="13 14">
    <name type="scientific">Micrococcus lylae</name>
    <dbReference type="NCBI Taxonomy" id="1273"/>
    <lineage>
        <taxon>Bacteria</taxon>
        <taxon>Bacillati</taxon>
        <taxon>Actinomycetota</taxon>
        <taxon>Actinomycetes</taxon>
        <taxon>Micrococcales</taxon>
        <taxon>Micrococcaceae</taxon>
        <taxon>Micrococcus</taxon>
    </lineage>
</organism>
<dbReference type="Pfam" id="PF00082">
    <property type="entry name" value="Peptidase_S8"/>
    <property type="match status" value="1"/>
</dbReference>
<dbReference type="CDD" id="cd07496">
    <property type="entry name" value="Peptidases_S8_13"/>
    <property type="match status" value="1"/>
</dbReference>
<evidence type="ECO:0000259" key="12">
    <source>
        <dbReference type="Pfam" id="PF00082"/>
    </source>
</evidence>
<dbReference type="InterPro" id="IPR034176">
    <property type="entry name" value="Peptidases_S8_13"/>
</dbReference>
<evidence type="ECO:0000256" key="6">
    <source>
        <dbReference type="ARBA" id="ARBA00022801"/>
    </source>
</evidence>
<evidence type="ECO:0000256" key="3">
    <source>
        <dbReference type="ARBA" id="ARBA00022525"/>
    </source>
</evidence>
<accession>A0A1R4IJ92</accession>
<dbReference type="InterPro" id="IPR000209">
    <property type="entry name" value="Peptidase_S8/S53_dom"/>
</dbReference>
<dbReference type="InterPro" id="IPR015500">
    <property type="entry name" value="Peptidase_S8_subtilisin-rel"/>
</dbReference>
<proteinExistence type="inferred from homology"/>
<keyword evidence="5 11" id="KW-0732">Signal</keyword>
<keyword evidence="7 9" id="KW-0720">Serine protease</keyword>
<evidence type="ECO:0000256" key="7">
    <source>
        <dbReference type="ARBA" id="ARBA00022825"/>
    </source>
</evidence>
<reference evidence="13 14" key="1">
    <citation type="submission" date="2017-02" db="EMBL/GenBank/DDBJ databases">
        <authorList>
            <person name="Peterson S.W."/>
        </authorList>
    </citation>
    <scope>NUCLEOTIDE SEQUENCE [LARGE SCALE GENOMIC DNA]</scope>
    <source>
        <strain evidence="13 14">2B3F</strain>
    </source>
</reference>
<sequence>MAAHRDNTRKTARRAGALLAAAALGGSAFAAAPALADQTAAPAEKAPTIATPVADLVAQGMAAKDPNADGYDKFIVTYKEGAQAATTSQGRANAWGKAAKAAGVSVKELRATASGSHVVQADKKLDQAASKAFMLQLAADPSVESVEPDAIMTVAASTPSDALYSEQWGFHGENGMNVEGAWDAGTGEGSTVAVLDTGIVDHPDLNANVSGGYDFISDADSARDGDGRDADPSDEGDWIEYGECNAMMESGSSWHGTHVAGTIGAVADTEGVVGVAPDTTIQPVRVLGKCGGSLSDIADAIVWASGGSVPGVPDNPEPADVINMSLGGSGMCGTAYQSAIDQAVANGTTVVVAAGNESQPAANSRPANCDNVVTVAASDEQGSKASFSNYGDAVDVTAPGAEIISTVDSGTTTPAGADYAAYQGTSMAAPHVAGVAALLVANGTADPAAVEQQLKDTARTMPGTCAEGCGAGLVDAAAALGGSDVGGRPE</sequence>
<keyword evidence="6 9" id="KW-0378">Hydrolase</keyword>
<dbReference type="GO" id="GO:0005576">
    <property type="term" value="C:extracellular region"/>
    <property type="evidence" value="ECO:0007669"/>
    <property type="project" value="UniProtKB-SubCell"/>
</dbReference>
<dbReference type="RefSeq" id="WP_087133565.1">
    <property type="nucleotide sequence ID" value="NZ_FUKP01000015.1"/>
</dbReference>
<feature type="chain" id="PRO_5013045809" evidence="11">
    <location>
        <begin position="31"/>
        <end position="490"/>
    </location>
</feature>
<gene>
    <name evidence="13" type="ORF">FM125_02595</name>
</gene>
<dbReference type="Proteomes" id="UP000196230">
    <property type="component" value="Unassembled WGS sequence"/>
</dbReference>
<dbReference type="PANTHER" id="PTHR43806">
    <property type="entry name" value="PEPTIDASE S8"/>
    <property type="match status" value="1"/>
</dbReference>
<evidence type="ECO:0000256" key="4">
    <source>
        <dbReference type="ARBA" id="ARBA00022670"/>
    </source>
</evidence>
<dbReference type="InterPro" id="IPR023828">
    <property type="entry name" value="Peptidase_S8_Ser-AS"/>
</dbReference>
<evidence type="ECO:0000313" key="14">
    <source>
        <dbReference type="Proteomes" id="UP000196230"/>
    </source>
</evidence>
<dbReference type="PRINTS" id="PR00723">
    <property type="entry name" value="SUBTILISIN"/>
</dbReference>
<evidence type="ECO:0000256" key="2">
    <source>
        <dbReference type="ARBA" id="ARBA00011073"/>
    </source>
</evidence>
<feature type="active site" description="Charge relay system" evidence="9">
    <location>
        <position position="255"/>
    </location>
</feature>
<evidence type="ECO:0000256" key="5">
    <source>
        <dbReference type="ARBA" id="ARBA00022729"/>
    </source>
</evidence>
<dbReference type="InterPro" id="IPR050131">
    <property type="entry name" value="Peptidase_S8_subtilisin-like"/>
</dbReference>
<dbReference type="FunFam" id="3.40.50.200:FF:000022">
    <property type="entry name" value="Extracellular protease"/>
    <property type="match status" value="1"/>
</dbReference>
<feature type="active site" description="Charge relay system" evidence="9">
    <location>
        <position position="426"/>
    </location>
</feature>
<dbReference type="PROSITE" id="PS00136">
    <property type="entry name" value="SUBTILASE_ASP"/>
    <property type="match status" value="1"/>
</dbReference>
<evidence type="ECO:0000256" key="8">
    <source>
        <dbReference type="ARBA" id="ARBA00023145"/>
    </source>
</evidence>
<keyword evidence="8" id="KW-0865">Zymogen</keyword>
<dbReference type="PROSITE" id="PS00138">
    <property type="entry name" value="SUBTILASE_SER"/>
    <property type="match status" value="1"/>
</dbReference>
<dbReference type="InterPro" id="IPR036852">
    <property type="entry name" value="Peptidase_S8/S53_dom_sf"/>
</dbReference>
<feature type="domain" description="Peptidase S8/S53" evidence="12">
    <location>
        <begin position="187"/>
        <end position="472"/>
    </location>
</feature>
<protein>
    <submittedName>
        <fullName evidence="13">Extracellular protease</fullName>
        <ecNumber evidence="13">3.4.21.-</ecNumber>
    </submittedName>
</protein>
<dbReference type="GO" id="GO:0006508">
    <property type="term" value="P:proteolysis"/>
    <property type="evidence" value="ECO:0007669"/>
    <property type="project" value="UniProtKB-KW"/>
</dbReference>
<dbReference type="InterPro" id="IPR023827">
    <property type="entry name" value="Peptidase_S8_Asp-AS"/>
</dbReference>
<comment type="subcellular location">
    <subcellularLocation>
        <location evidence="1">Secreted</location>
    </subcellularLocation>
</comment>
<dbReference type="Gene3D" id="3.40.50.200">
    <property type="entry name" value="Peptidase S8/S53 domain"/>
    <property type="match status" value="1"/>
</dbReference>